<evidence type="ECO:0000256" key="2">
    <source>
        <dbReference type="ARBA" id="ARBA00022692"/>
    </source>
</evidence>
<comment type="similarity">
    <text evidence="5">Belongs to the YciB family.</text>
</comment>
<dbReference type="KEGG" id="skr:BRX40_15590"/>
<evidence type="ECO:0000256" key="1">
    <source>
        <dbReference type="ARBA" id="ARBA00022475"/>
    </source>
</evidence>
<dbReference type="Pfam" id="PF04279">
    <property type="entry name" value="IspA"/>
    <property type="match status" value="1"/>
</dbReference>
<comment type="subcellular location">
    <subcellularLocation>
        <location evidence="5">Cell inner membrane</location>
        <topology evidence="5">Multi-pass membrane protein</topology>
    </subcellularLocation>
</comment>
<keyword evidence="4 5" id="KW-0472">Membrane</keyword>
<evidence type="ECO:0000313" key="6">
    <source>
        <dbReference type="EMBL" id="APR53654.1"/>
    </source>
</evidence>
<evidence type="ECO:0000313" key="10">
    <source>
        <dbReference type="Proteomes" id="UP000286681"/>
    </source>
</evidence>
<evidence type="ECO:0000256" key="5">
    <source>
        <dbReference type="HAMAP-Rule" id="MF_00189"/>
    </source>
</evidence>
<dbReference type="EMBL" id="CP018820">
    <property type="protein sequence ID" value="APR53654.1"/>
    <property type="molecule type" value="Genomic_DNA"/>
</dbReference>
<reference evidence="6" key="1">
    <citation type="submission" date="2016-12" db="EMBL/GenBank/DDBJ databases">
        <title>Whole genome sequencing of Sphingomonas koreensis.</title>
        <authorList>
            <person name="Conlan S."/>
            <person name="Thomas P.J."/>
            <person name="Mullikin J."/>
            <person name="Palmore T.N."/>
            <person name="Frank K.M."/>
            <person name="Segre J.A."/>
        </authorList>
    </citation>
    <scope>NUCLEOTIDE SEQUENCE</scope>
    <source>
        <strain evidence="6">ABOJV</strain>
    </source>
</reference>
<evidence type="ECO:0000313" key="8">
    <source>
        <dbReference type="EMBL" id="RSY89585.1"/>
    </source>
</evidence>
<feature type="transmembrane region" description="Helical" evidence="5">
    <location>
        <begin position="169"/>
        <end position="194"/>
    </location>
</feature>
<keyword evidence="9" id="KW-1185">Reference proteome</keyword>
<dbReference type="HAMAP" id="MF_00189">
    <property type="entry name" value="YciB"/>
    <property type="match status" value="1"/>
</dbReference>
<evidence type="ECO:0000256" key="4">
    <source>
        <dbReference type="ARBA" id="ARBA00023136"/>
    </source>
</evidence>
<dbReference type="NCBIfam" id="TIGR00997">
    <property type="entry name" value="ispZ"/>
    <property type="match status" value="1"/>
</dbReference>
<protein>
    <recommendedName>
        <fullName evidence="5">Inner membrane-spanning protein YciB</fullName>
    </recommendedName>
</protein>
<dbReference type="OrthoDB" id="9788219at2"/>
<organism evidence="6 9">
    <name type="scientific">Sphingomonas koreensis</name>
    <dbReference type="NCBI Taxonomy" id="93064"/>
    <lineage>
        <taxon>Bacteria</taxon>
        <taxon>Pseudomonadati</taxon>
        <taxon>Pseudomonadota</taxon>
        <taxon>Alphaproteobacteria</taxon>
        <taxon>Sphingomonadales</taxon>
        <taxon>Sphingomonadaceae</taxon>
        <taxon>Sphingomonas</taxon>
    </lineage>
</organism>
<evidence type="ECO:0000313" key="7">
    <source>
        <dbReference type="EMBL" id="RSV00493.1"/>
    </source>
</evidence>
<keyword evidence="5" id="KW-0997">Cell inner membrane</keyword>
<proteinExistence type="inferred from homology"/>
<keyword evidence="2 5" id="KW-0812">Transmembrane</keyword>
<name>A0A1L6JCM3_9SPHN</name>
<dbReference type="EMBL" id="QQWO01000016">
    <property type="protein sequence ID" value="RSV00493.1"/>
    <property type="molecule type" value="Genomic_DNA"/>
</dbReference>
<reference evidence="10 11" key="3">
    <citation type="submission" date="2018-07" db="EMBL/GenBank/DDBJ databases">
        <title>Genomic and Epidemiologic Investigation of an Indolent Hospital Outbreak.</title>
        <authorList>
            <person name="Johnson R.C."/>
            <person name="Deming C."/>
            <person name="Conlan S."/>
            <person name="Zellmer C.J."/>
            <person name="Michelin A.V."/>
            <person name="Lee-Lin S."/>
            <person name="Thomas P.J."/>
            <person name="Park M."/>
            <person name="Weingarten R.A."/>
            <person name="Less J."/>
            <person name="Dekker J.P."/>
            <person name="Frank K.M."/>
            <person name="Musser K.A."/>
            <person name="Mcquiston J.R."/>
            <person name="Henderson D.K."/>
            <person name="Lau A.F."/>
            <person name="Palmore T.N."/>
            <person name="Segre J.A."/>
        </authorList>
    </citation>
    <scope>NUCLEOTIDE SEQUENCE [LARGE SCALE GENOMIC DNA]</scope>
    <source>
        <strain evidence="8 11">SK-CDC1_0717</strain>
        <strain evidence="7 10">SK-NIH.Env10_0317</strain>
    </source>
</reference>
<evidence type="ECO:0000313" key="11">
    <source>
        <dbReference type="Proteomes" id="UP000287746"/>
    </source>
</evidence>
<evidence type="ECO:0000313" key="9">
    <source>
        <dbReference type="Proteomes" id="UP000185161"/>
    </source>
</evidence>
<sequence length="213" mass="23585">MTESTPQSAAGKPAPTPGLRMLIDFGPLAVFFAVNSLMGGPQLARMMAATAAFMVAIFIAIGISLWKTKHVSPMLWISGALVLVFGGLTLWFHDETFIKVKPTIVYSMFAAVLAYGLITRKPLLQMLLESAYPGLTAKGWRLLTINWTVFFVAMAVLNEVVWRTQSWDFWVGFKLWGVVPLTLIFAMGNIPMLLRHGLTTDREIVDKALPPEQ</sequence>
<feature type="transmembrane region" description="Helical" evidence="5">
    <location>
        <begin position="73"/>
        <end position="92"/>
    </location>
</feature>
<gene>
    <name evidence="5" type="primary">yciB</name>
    <name evidence="6" type="ORF">BRX40_15590</name>
    <name evidence="7" type="ORF">CA257_16935</name>
    <name evidence="8" type="ORF">DAH66_02720</name>
</gene>
<reference evidence="9" key="2">
    <citation type="submission" date="2016-12" db="EMBL/GenBank/DDBJ databases">
        <title>Whole genome sequencing of Sphingomonas sp. ABOJV.</title>
        <authorList>
            <person name="Conlan S."/>
            <person name="Thomas P.J."/>
            <person name="Mullikin J."/>
            <person name="Palmore T.N."/>
            <person name="Frank K.M."/>
            <person name="Segre J.A."/>
        </authorList>
    </citation>
    <scope>NUCLEOTIDE SEQUENCE [LARGE SCALE GENOMIC DNA]</scope>
    <source>
        <strain evidence="9">ABOJV</strain>
    </source>
</reference>
<keyword evidence="3 5" id="KW-1133">Transmembrane helix</keyword>
<dbReference type="NCBIfam" id="NF001323">
    <property type="entry name" value="PRK00259.1-1"/>
    <property type="match status" value="1"/>
</dbReference>
<dbReference type="Proteomes" id="UP000185161">
    <property type="component" value="Chromosome"/>
</dbReference>
<dbReference type="Proteomes" id="UP000287746">
    <property type="component" value="Unassembled WGS sequence"/>
</dbReference>
<dbReference type="EMBL" id="QQYZ01000002">
    <property type="protein sequence ID" value="RSY89585.1"/>
    <property type="molecule type" value="Genomic_DNA"/>
</dbReference>
<dbReference type="GeneID" id="44133987"/>
<comment type="function">
    <text evidence="5">Plays a role in cell envelope biogenesis, maintenance of cell envelope integrity and membrane homeostasis.</text>
</comment>
<evidence type="ECO:0000256" key="3">
    <source>
        <dbReference type="ARBA" id="ARBA00022989"/>
    </source>
</evidence>
<dbReference type="PANTHER" id="PTHR36917">
    <property type="entry name" value="INTRACELLULAR SEPTATION PROTEIN A-RELATED"/>
    <property type="match status" value="1"/>
</dbReference>
<dbReference type="PANTHER" id="PTHR36917:SF1">
    <property type="entry name" value="INNER MEMBRANE-SPANNING PROTEIN YCIB"/>
    <property type="match status" value="1"/>
</dbReference>
<dbReference type="AlphaFoldDB" id="A0A1L6JCM3"/>
<feature type="transmembrane region" description="Helical" evidence="5">
    <location>
        <begin position="98"/>
        <end position="118"/>
    </location>
</feature>
<dbReference type="GO" id="GO:0005886">
    <property type="term" value="C:plasma membrane"/>
    <property type="evidence" value="ECO:0007669"/>
    <property type="project" value="UniProtKB-SubCell"/>
</dbReference>
<keyword evidence="1 5" id="KW-1003">Cell membrane</keyword>
<feature type="transmembrane region" description="Helical" evidence="5">
    <location>
        <begin position="139"/>
        <end position="157"/>
    </location>
</feature>
<accession>A0A1L6JCM3</accession>
<feature type="transmembrane region" description="Helical" evidence="5">
    <location>
        <begin position="46"/>
        <end position="66"/>
    </location>
</feature>
<dbReference type="InterPro" id="IPR006008">
    <property type="entry name" value="YciB"/>
</dbReference>
<dbReference type="Proteomes" id="UP000286681">
    <property type="component" value="Unassembled WGS sequence"/>
</dbReference>
<dbReference type="STRING" id="93064.BRX40_15590"/>
<dbReference type="RefSeq" id="WP_066579197.1">
    <property type="nucleotide sequence ID" value="NZ_CP018820.1"/>
</dbReference>